<sequence length="398" mass="44021">MVFRTRNPFYLRISEKNVLPLYVYLDEAHVNWMTDSILQHVLADLQPKILPKLKAEADILKSGPAANKKATVDTHRGDSYEFCYFIRKTEQHSVLIKTRHFSAAPPRPKAAMPLPPPAQPQASKRKDRKNSTPQSSNKRRKTKGKGKAHDSDASDEAVSSEDEDAEVDDAPDTSAQPRRSQRNKKIVAGGYQQDDEASDVEMEDRPQNEPEADDIQIKNETTEPQLTQANESGDAAAPIHIDIDGEEEEKPKPILNLKYKDFSIYGHCLVIVVQPYPPLRAASRVPSRVPTIAPVFASRGQGAAPPSAQSVRARTPLFLPDDDERGETPAPFIGRPPVPLFDEEQEDDDGEQSDNGGMMAFSQAMNNYSHLPAGAADDDDDLEGAVFFGDADEVRELS</sequence>
<name>A0A8H6YBP5_9AGAR</name>
<feature type="compositionally biased region" description="Acidic residues" evidence="1">
    <location>
        <begin position="341"/>
        <end position="352"/>
    </location>
</feature>
<reference evidence="2" key="1">
    <citation type="submission" date="2020-05" db="EMBL/GenBank/DDBJ databases">
        <title>Mycena genomes resolve the evolution of fungal bioluminescence.</title>
        <authorList>
            <person name="Tsai I.J."/>
        </authorList>
    </citation>
    <scope>NUCLEOTIDE SEQUENCE</scope>
    <source>
        <strain evidence="2">160909Yilan</strain>
    </source>
</reference>
<evidence type="ECO:0000313" key="3">
    <source>
        <dbReference type="Proteomes" id="UP000623467"/>
    </source>
</evidence>
<comment type="caution">
    <text evidence="2">The sequence shown here is derived from an EMBL/GenBank/DDBJ whole genome shotgun (WGS) entry which is preliminary data.</text>
</comment>
<accession>A0A8H6YBP5</accession>
<dbReference type="Proteomes" id="UP000623467">
    <property type="component" value="Unassembled WGS sequence"/>
</dbReference>
<organism evidence="2 3">
    <name type="scientific">Mycena sanguinolenta</name>
    <dbReference type="NCBI Taxonomy" id="230812"/>
    <lineage>
        <taxon>Eukaryota</taxon>
        <taxon>Fungi</taxon>
        <taxon>Dikarya</taxon>
        <taxon>Basidiomycota</taxon>
        <taxon>Agaricomycotina</taxon>
        <taxon>Agaricomycetes</taxon>
        <taxon>Agaricomycetidae</taxon>
        <taxon>Agaricales</taxon>
        <taxon>Marasmiineae</taxon>
        <taxon>Mycenaceae</taxon>
        <taxon>Mycena</taxon>
    </lineage>
</organism>
<evidence type="ECO:0000256" key="1">
    <source>
        <dbReference type="SAM" id="MobiDB-lite"/>
    </source>
</evidence>
<feature type="compositionally biased region" description="Basic residues" evidence="1">
    <location>
        <begin position="137"/>
        <end position="146"/>
    </location>
</feature>
<dbReference type="PANTHER" id="PTHR40635:SF1">
    <property type="match status" value="1"/>
</dbReference>
<dbReference type="AlphaFoldDB" id="A0A8H6YBP5"/>
<keyword evidence="3" id="KW-1185">Reference proteome</keyword>
<protein>
    <submittedName>
        <fullName evidence="2">Uncharacterized protein</fullName>
    </submittedName>
</protein>
<dbReference type="EMBL" id="JACAZH010000011">
    <property type="protein sequence ID" value="KAF7355414.1"/>
    <property type="molecule type" value="Genomic_DNA"/>
</dbReference>
<dbReference type="PANTHER" id="PTHR40635">
    <property type="match status" value="1"/>
</dbReference>
<evidence type="ECO:0000313" key="2">
    <source>
        <dbReference type="EMBL" id="KAF7355414.1"/>
    </source>
</evidence>
<dbReference type="OrthoDB" id="5374757at2759"/>
<feature type="region of interest" description="Disordered" evidence="1">
    <location>
        <begin position="102"/>
        <end position="219"/>
    </location>
</feature>
<feature type="compositionally biased region" description="Acidic residues" evidence="1">
    <location>
        <begin position="153"/>
        <end position="171"/>
    </location>
</feature>
<gene>
    <name evidence="2" type="ORF">MSAN_01458100</name>
</gene>
<proteinExistence type="predicted"/>
<feature type="region of interest" description="Disordered" evidence="1">
    <location>
        <begin position="318"/>
        <end position="398"/>
    </location>
</feature>
<feature type="compositionally biased region" description="Pro residues" evidence="1">
    <location>
        <begin position="105"/>
        <end position="119"/>
    </location>
</feature>
<feature type="compositionally biased region" description="Acidic residues" evidence="1">
    <location>
        <begin position="193"/>
        <end position="202"/>
    </location>
</feature>